<evidence type="ECO:0000256" key="4">
    <source>
        <dbReference type="ARBA" id="ARBA00022898"/>
    </source>
</evidence>
<dbReference type="FunFam" id="3.40.640.10:FF:000045">
    <property type="entry name" value="Valine--pyruvate aminotransferase"/>
    <property type="match status" value="1"/>
</dbReference>
<dbReference type="GO" id="GO:0030170">
    <property type="term" value="F:pyridoxal phosphate binding"/>
    <property type="evidence" value="ECO:0007669"/>
    <property type="project" value="InterPro"/>
</dbReference>
<dbReference type="InterPro" id="IPR015424">
    <property type="entry name" value="PyrdxlP-dep_Trfase"/>
</dbReference>
<proteinExistence type="predicted"/>
<evidence type="ECO:0000313" key="7">
    <source>
        <dbReference type="Proteomes" id="UP000195540"/>
    </source>
</evidence>
<dbReference type="GO" id="GO:0005829">
    <property type="term" value="C:cytosol"/>
    <property type="evidence" value="ECO:0007669"/>
    <property type="project" value="TreeGrafter"/>
</dbReference>
<keyword evidence="4" id="KW-0663">Pyridoxal phosphate</keyword>
<evidence type="ECO:0000256" key="3">
    <source>
        <dbReference type="ARBA" id="ARBA00022679"/>
    </source>
</evidence>
<dbReference type="GO" id="GO:1901605">
    <property type="term" value="P:alpha-amino acid metabolic process"/>
    <property type="evidence" value="ECO:0007669"/>
    <property type="project" value="TreeGrafter"/>
</dbReference>
<dbReference type="EMBL" id="CP021694">
    <property type="protein sequence ID" value="ARX33220.1"/>
    <property type="molecule type" value="Genomic_DNA"/>
</dbReference>
<dbReference type="PANTHER" id="PTHR42790">
    <property type="entry name" value="AMINOTRANSFERASE"/>
    <property type="match status" value="1"/>
</dbReference>
<sequence>MKNDKEDPAKMTQLSRFGQKFARHSGISRLMQDLNEGIRTPEAVMLGGGNPAHIPEMDSYFHQLLQEMVNNGSLSDAVCNYDGPQGKDAMLNALAICLKEKLGWNISAKNIALTNGSQSAFFYLFNLLGGQSAEGKKRKILFPIAPEYIGYADAGLEEDLFVANKPTIEMLPDGQFKYHVDFEHLTIGDDIGAICVSRPTNPTGNVITDDEVKKLDALAKKHDIPLIIDNAYGVPFPGIIFSQATPHWNDNTILCMSLSKLGLPGARCGIIIANEELITAITNVNGIISLAPGGIGPAMALEMLKRDDLMRLSQEIIRSFYHQRVLETIDIIRRYLPKERCLIHKPEGAIFLWLWFKDLPISSEELYRRLKKRGVLMVPGHYFFPGLEESWQHAHQCMRMNYVPEPALIEKGIKILSEEIERCLSPE</sequence>
<feature type="domain" description="Aminotransferase class I/classII large" evidence="5">
    <location>
        <begin position="176"/>
        <end position="384"/>
    </location>
</feature>
<dbReference type="SUPFAM" id="SSF53383">
    <property type="entry name" value="PLP-dependent transferases"/>
    <property type="match status" value="1"/>
</dbReference>
<keyword evidence="3" id="KW-0808">Transferase</keyword>
<dbReference type="Gene3D" id="3.40.640.10">
    <property type="entry name" value="Type I PLP-dependent aspartate aminotransferase-like (Major domain)"/>
    <property type="match status" value="1"/>
</dbReference>
<dbReference type="Proteomes" id="UP000195540">
    <property type="component" value="Chromosome"/>
</dbReference>
<dbReference type="NCBIfam" id="NF006964">
    <property type="entry name" value="PRK09440.1-2"/>
    <property type="match status" value="1"/>
</dbReference>
<dbReference type="NCBIfam" id="NF006967">
    <property type="entry name" value="PRK09440.1-5"/>
    <property type="match status" value="1"/>
</dbReference>
<accession>A0AAN1EUG2</accession>
<dbReference type="Pfam" id="PF00155">
    <property type="entry name" value="Aminotran_1_2"/>
    <property type="match status" value="1"/>
</dbReference>
<dbReference type="AlphaFoldDB" id="A0AAN1EUG2"/>
<dbReference type="PANTHER" id="PTHR42790:SF4">
    <property type="entry name" value="VALINE--PYRUVATE AMINOTRANSFERASE"/>
    <property type="match status" value="1"/>
</dbReference>
<reference evidence="6 7" key="1">
    <citation type="submission" date="2017-05" db="EMBL/GenBank/DDBJ databases">
        <title>Whole genome sequencing of Proteus mirabilis AR_0155.</title>
        <authorList>
            <person name="Conlan S."/>
            <person name="Thomas P.J."/>
            <person name="Mullikin J."/>
            <person name="Frank K.M."/>
            <person name="Segre J.A."/>
        </authorList>
    </citation>
    <scope>NUCLEOTIDE SEQUENCE [LARGE SCALE GENOMIC DNA]</scope>
    <source>
        <strain evidence="6 7">AR_0155</strain>
    </source>
</reference>
<gene>
    <name evidence="6" type="ORF">AM402_03345</name>
</gene>
<evidence type="ECO:0000313" key="6">
    <source>
        <dbReference type="EMBL" id="ARX33220.1"/>
    </source>
</evidence>
<organism evidence="6 7">
    <name type="scientific">Proteus mirabilis</name>
    <dbReference type="NCBI Taxonomy" id="584"/>
    <lineage>
        <taxon>Bacteria</taxon>
        <taxon>Pseudomonadati</taxon>
        <taxon>Pseudomonadota</taxon>
        <taxon>Gammaproteobacteria</taxon>
        <taxon>Enterobacterales</taxon>
        <taxon>Morganellaceae</taxon>
        <taxon>Proteus</taxon>
    </lineage>
</organism>
<evidence type="ECO:0000259" key="5">
    <source>
        <dbReference type="Pfam" id="PF00155"/>
    </source>
</evidence>
<evidence type="ECO:0000256" key="1">
    <source>
        <dbReference type="ARBA" id="ARBA00001933"/>
    </source>
</evidence>
<dbReference type="InterPro" id="IPR050859">
    <property type="entry name" value="Class-I_PLP-dep_aminotransf"/>
</dbReference>
<dbReference type="InterPro" id="IPR015421">
    <property type="entry name" value="PyrdxlP-dep_Trfase_major"/>
</dbReference>
<dbReference type="GO" id="GO:0009042">
    <property type="term" value="F:valine-pyruvate transaminase activity"/>
    <property type="evidence" value="ECO:0007669"/>
    <property type="project" value="TreeGrafter"/>
</dbReference>
<protein>
    <submittedName>
        <fullName evidence="6">Valine--pyruvate transaminase</fullName>
    </submittedName>
</protein>
<comment type="cofactor">
    <cofactor evidence="1">
        <name>pyridoxal 5'-phosphate</name>
        <dbReference type="ChEBI" id="CHEBI:597326"/>
    </cofactor>
</comment>
<evidence type="ECO:0000256" key="2">
    <source>
        <dbReference type="ARBA" id="ARBA00022576"/>
    </source>
</evidence>
<dbReference type="CDD" id="cd00609">
    <property type="entry name" value="AAT_like"/>
    <property type="match status" value="1"/>
</dbReference>
<keyword evidence="2" id="KW-0032">Aminotransferase</keyword>
<name>A0AAN1EUG2_PROMI</name>
<dbReference type="InterPro" id="IPR004839">
    <property type="entry name" value="Aminotransferase_I/II_large"/>
</dbReference>
<dbReference type="NCBIfam" id="NF006966">
    <property type="entry name" value="PRK09440.1-4"/>
    <property type="match status" value="1"/>
</dbReference>